<protein>
    <recommendedName>
        <fullName evidence="4">Outer membrane protein with beta-barrel domain</fullName>
    </recommendedName>
</protein>
<accession>A0A2T0MK05</accession>
<keyword evidence="1" id="KW-0732">Signal</keyword>
<reference evidence="2 3" key="1">
    <citation type="submission" date="2018-03" db="EMBL/GenBank/DDBJ databases">
        <title>Genomic Encyclopedia of Archaeal and Bacterial Type Strains, Phase II (KMG-II): from individual species to whole genera.</title>
        <authorList>
            <person name="Goeker M."/>
        </authorList>
    </citation>
    <scope>NUCLEOTIDE SEQUENCE [LARGE SCALE GENOMIC DNA]</scope>
    <source>
        <strain evidence="2 3">DSM 25027</strain>
    </source>
</reference>
<feature type="signal peptide" evidence="1">
    <location>
        <begin position="1"/>
        <end position="21"/>
    </location>
</feature>
<gene>
    <name evidence="2" type="ORF">CLV81_1942</name>
</gene>
<evidence type="ECO:0000256" key="1">
    <source>
        <dbReference type="SAM" id="SignalP"/>
    </source>
</evidence>
<dbReference type="OrthoDB" id="1437175at2"/>
<evidence type="ECO:0008006" key="4">
    <source>
        <dbReference type="Google" id="ProtNLM"/>
    </source>
</evidence>
<dbReference type="EMBL" id="PVYX01000001">
    <property type="protein sequence ID" value="PRX57928.1"/>
    <property type="molecule type" value="Genomic_DNA"/>
</dbReference>
<evidence type="ECO:0000313" key="3">
    <source>
        <dbReference type="Proteomes" id="UP000237640"/>
    </source>
</evidence>
<sequence length="190" mass="20627">MKLKFAFLFSLFILSAISVSAQKTPANEGTYLGVSVQAYPAGIIPTVNLETYLNEKSSLLFRLGANFTDRQDFSDVNLTEEGEGFGGSIGFRKHFPLKTGKIVAGLITDLWSLEIDWTDVGPADNPISGTTDILVLQPYLEGGYFLPIKNSSSQIGLTLGFGREINIVTDGDEVAQDFIASIALQFMFGL</sequence>
<feature type="chain" id="PRO_5015491844" description="Outer membrane protein with beta-barrel domain" evidence="1">
    <location>
        <begin position="22"/>
        <end position="190"/>
    </location>
</feature>
<dbReference type="RefSeq" id="WP_106144785.1">
    <property type="nucleotide sequence ID" value="NZ_PVYX01000001.1"/>
</dbReference>
<proteinExistence type="predicted"/>
<keyword evidence="3" id="KW-1185">Reference proteome</keyword>
<name>A0A2T0MK05_9FLAO</name>
<evidence type="ECO:0000313" key="2">
    <source>
        <dbReference type="EMBL" id="PRX57928.1"/>
    </source>
</evidence>
<dbReference type="Proteomes" id="UP000237640">
    <property type="component" value="Unassembled WGS sequence"/>
</dbReference>
<comment type="caution">
    <text evidence="2">The sequence shown here is derived from an EMBL/GenBank/DDBJ whole genome shotgun (WGS) entry which is preliminary data.</text>
</comment>
<dbReference type="AlphaFoldDB" id="A0A2T0MK05"/>
<organism evidence="2 3">
    <name type="scientific">Flagellimonas meridianipacifica</name>
    <dbReference type="NCBI Taxonomy" id="1080225"/>
    <lineage>
        <taxon>Bacteria</taxon>
        <taxon>Pseudomonadati</taxon>
        <taxon>Bacteroidota</taxon>
        <taxon>Flavobacteriia</taxon>
        <taxon>Flavobacteriales</taxon>
        <taxon>Flavobacteriaceae</taxon>
        <taxon>Flagellimonas</taxon>
    </lineage>
</organism>